<dbReference type="EMBL" id="QGMK01000275">
    <property type="protein sequence ID" value="TVY82786.1"/>
    <property type="molecule type" value="Genomic_DNA"/>
</dbReference>
<dbReference type="Proteomes" id="UP000469558">
    <property type="component" value="Unassembled WGS sequence"/>
</dbReference>
<protein>
    <recommendedName>
        <fullName evidence="5">Mitochondrial K+-H+ exchange-related-domain-containing protein</fullName>
    </recommendedName>
</protein>
<accession>A0A8T9CBW1</accession>
<dbReference type="AlphaFoldDB" id="A0A8T9CBW1"/>
<proteinExistence type="predicted"/>
<evidence type="ECO:0000256" key="2">
    <source>
        <dbReference type="SAM" id="Phobius"/>
    </source>
</evidence>
<comment type="caution">
    <text evidence="3">The sequence shown here is derived from an EMBL/GenBank/DDBJ whole genome shotgun (WGS) entry which is preliminary data.</text>
</comment>
<dbReference type="OrthoDB" id="5562676at2759"/>
<keyword evidence="2" id="KW-0812">Transmembrane</keyword>
<dbReference type="GO" id="GO:1902600">
    <property type="term" value="P:proton transmembrane transport"/>
    <property type="evidence" value="ECO:0007669"/>
    <property type="project" value="TreeGrafter"/>
</dbReference>
<evidence type="ECO:0000313" key="3">
    <source>
        <dbReference type="EMBL" id="TVY82786.1"/>
    </source>
</evidence>
<feature type="transmembrane region" description="Helical" evidence="2">
    <location>
        <begin position="131"/>
        <end position="151"/>
    </location>
</feature>
<name>A0A8T9CBW1_9HELO</name>
<organism evidence="3 4">
    <name type="scientific">Lachnellula suecica</name>
    <dbReference type="NCBI Taxonomy" id="602035"/>
    <lineage>
        <taxon>Eukaryota</taxon>
        <taxon>Fungi</taxon>
        <taxon>Dikarya</taxon>
        <taxon>Ascomycota</taxon>
        <taxon>Pezizomycotina</taxon>
        <taxon>Leotiomycetes</taxon>
        <taxon>Helotiales</taxon>
        <taxon>Lachnaceae</taxon>
        <taxon>Lachnellula</taxon>
    </lineage>
</organism>
<feature type="region of interest" description="Disordered" evidence="1">
    <location>
        <begin position="265"/>
        <end position="284"/>
    </location>
</feature>
<dbReference type="PANTHER" id="PTHR28062">
    <property type="entry name" value="K+-H+ EXCHANGE-LIKE PROTEIN"/>
    <property type="match status" value="1"/>
</dbReference>
<keyword evidence="2" id="KW-0472">Membrane</keyword>
<dbReference type="InterPro" id="IPR018786">
    <property type="entry name" value="Mit_KHE1"/>
</dbReference>
<gene>
    <name evidence="3" type="ORF">LSUE1_G002255</name>
</gene>
<sequence>MRLFLLPISTRRTLIYCQRLNVTTTEPTTLVERYSTKLTTKAADLWAGWEKKESGWQKKLVDYGNVMLKRIPYEEWGLKSIPSLSARRKAEDLAGKGDVEVSYPESLIPEERVKDLLRKLGTERQAYHKKYMIWSFVGMPIVAPFALVPVIPNIPFFYLVFRAWSHWRALGGSKHLEFLLENKFITPKPSKILNAIYSSGNRPFDASSVPTTEKSSIDPIAPEEKMVLHKADGKVIAEALGIPELNVELDRAVWQVEKALQAEKELKEEKKELDTANSEAKPKK</sequence>
<evidence type="ECO:0008006" key="5">
    <source>
        <dbReference type="Google" id="ProtNLM"/>
    </source>
</evidence>
<dbReference type="GO" id="GO:0006813">
    <property type="term" value="P:potassium ion transport"/>
    <property type="evidence" value="ECO:0007669"/>
    <property type="project" value="TreeGrafter"/>
</dbReference>
<reference evidence="3 4" key="1">
    <citation type="submission" date="2018-05" db="EMBL/GenBank/DDBJ databases">
        <title>Genome sequencing and assembly of the regulated plant pathogen Lachnellula willkommii and related sister species for the development of diagnostic species identification markers.</title>
        <authorList>
            <person name="Giroux E."/>
            <person name="Bilodeau G."/>
        </authorList>
    </citation>
    <scope>NUCLEOTIDE SEQUENCE [LARGE SCALE GENOMIC DNA]</scope>
    <source>
        <strain evidence="3 4">CBS 268.59</strain>
    </source>
</reference>
<dbReference type="Pfam" id="PF10173">
    <property type="entry name" value="Mit_KHE1"/>
    <property type="match status" value="1"/>
</dbReference>
<keyword evidence="4" id="KW-1185">Reference proteome</keyword>
<dbReference type="PANTHER" id="PTHR28062:SF1">
    <property type="entry name" value="TRANSMEMBRANE PROTEIN"/>
    <property type="match status" value="1"/>
</dbReference>
<evidence type="ECO:0000256" key="1">
    <source>
        <dbReference type="SAM" id="MobiDB-lite"/>
    </source>
</evidence>
<keyword evidence="2" id="KW-1133">Transmembrane helix</keyword>
<feature type="compositionally biased region" description="Basic and acidic residues" evidence="1">
    <location>
        <begin position="265"/>
        <end position="274"/>
    </location>
</feature>
<evidence type="ECO:0000313" key="4">
    <source>
        <dbReference type="Proteomes" id="UP000469558"/>
    </source>
</evidence>
<dbReference type="GO" id="GO:0005743">
    <property type="term" value="C:mitochondrial inner membrane"/>
    <property type="evidence" value="ECO:0007669"/>
    <property type="project" value="TreeGrafter"/>
</dbReference>